<keyword evidence="2" id="KW-1185">Reference proteome</keyword>
<name>A0ABN0W3M1_9GAMM</name>
<evidence type="ECO:0000313" key="1">
    <source>
        <dbReference type="EMBL" id="GAA0324228.1"/>
    </source>
</evidence>
<accession>A0ABN0W3M1</accession>
<comment type="caution">
    <text evidence="1">The sequence shown here is derived from an EMBL/GenBank/DDBJ whole genome shotgun (WGS) entry which is preliminary data.</text>
</comment>
<dbReference type="RefSeq" id="WP_201504484.1">
    <property type="nucleotide sequence ID" value="NZ_BAAAFR010000008.1"/>
</dbReference>
<organism evidence="1 2">
    <name type="scientific">Psychrobacter aestuarii</name>
    <dbReference type="NCBI Taxonomy" id="556327"/>
    <lineage>
        <taxon>Bacteria</taxon>
        <taxon>Pseudomonadati</taxon>
        <taxon>Pseudomonadota</taxon>
        <taxon>Gammaproteobacteria</taxon>
        <taxon>Moraxellales</taxon>
        <taxon>Moraxellaceae</taxon>
        <taxon>Psychrobacter</taxon>
    </lineage>
</organism>
<proteinExistence type="predicted"/>
<protein>
    <submittedName>
        <fullName evidence="1">Uncharacterized protein</fullName>
    </submittedName>
</protein>
<reference evidence="1 2" key="1">
    <citation type="journal article" date="2019" name="Int. J. Syst. Evol. Microbiol.">
        <title>The Global Catalogue of Microorganisms (GCM) 10K type strain sequencing project: providing services to taxonomists for standard genome sequencing and annotation.</title>
        <authorList>
            <consortium name="The Broad Institute Genomics Platform"/>
            <consortium name="The Broad Institute Genome Sequencing Center for Infectious Disease"/>
            <person name="Wu L."/>
            <person name="Ma J."/>
        </authorList>
    </citation>
    <scope>NUCLEOTIDE SEQUENCE [LARGE SCALE GENOMIC DNA]</scope>
    <source>
        <strain evidence="1 2">JCM 16343</strain>
    </source>
</reference>
<sequence>MTMSNEKEVEVSNASNQSNNFAYDNFFKSKESFLIFSLLYVDSEKRAEFLGIKEEMYESKAKAKEWRNSLIKVLHSDRCKHLSADEATAKVNEIYSRMKKYAK</sequence>
<gene>
    <name evidence="1" type="ORF">GCM10009129_22560</name>
</gene>
<dbReference type="Proteomes" id="UP001501787">
    <property type="component" value="Unassembled WGS sequence"/>
</dbReference>
<dbReference type="EMBL" id="BAAAFR010000008">
    <property type="protein sequence ID" value="GAA0324228.1"/>
    <property type="molecule type" value="Genomic_DNA"/>
</dbReference>
<evidence type="ECO:0000313" key="2">
    <source>
        <dbReference type="Proteomes" id="UP001501787"/>
    </source>
</evidence>